<gene>
    <name evidence="6" type="ORF">KS407_17330</name>
</gene>
<evidence type="ECO:0000259" key="5">
    <source>
        <dbReference type="PROSITE" id="PS50893"/>
    </source>
</evidence>
<dbReference type="InterPro" id="IPR003439">
    <property type="entry name" value="ABC_transporter-like_ATP-bd"/>
</dbReference>
<dbReference type="InterPro" id="IPR013563">
    <property type="entry name" value="Oligopep_ABC_C"/>
</dbReference>
<dbReference type="CDD" id="cd03257">
    <property type="entry name" value="ABC_NikE_OppD_transporters"/>
    <property type="match status" value="2"/>
</dbReference>
<dbReference type="InterPro" id="IPR017871">
    <property type="entry name" value="ABC_transporter-like_CS"/>
</dbReference>
<dbReference type="Proteomes" id="UP000790580">
    <property type="component" value="Unassembled WGS sequence"/>
</dbReference>
<dbReference type="EMBL" id="JAHQCR010000072">
    <property type="protein sequence ID" value="MBU9723183.1"/>
    <property type="molecule type" value="Genomic_DNA"/>
</dbReference>
<evidence type="ECO:0000313" key="6">
    <source>
        <dbReference type="EMBL" id="MBU9723183.1"/>
    </source>
</evidence>
<evidence type="ECO:0000256" key="3">
    <source>
        <dbReference type="ARBA" id="ARBA00022741"/>
    </source>
</evidence>
<dbReference type="NCBIfam" id="TIGR01727">
    <property type="entry name" value="oligo_HPY"/>
    <property type="match status" value="2"/>
</dbReference>
<dbReference type="SMART" id="SM00382">
    <property type="entry name" value="AAA"/>
    <property type="match status" value="2"/>
</dbReference>
<dbReference type="GO" id="GO:0005524">
    <property type="term" value="F:ATP binding"/>
    <property type="evidence" value="ECO:0007669"/>
    <property type="project" value="UniProtKB-KW"/>
</dbReference>
<dbReference type="PANTHER" id="PTHR43776">
    <property type="entry name" value="TRANSPORT ATP-BINDING PROTEIN"/>
    <property type="match status" value="1"/>
</dbReference>
<keyword evidence="4 6" id="KW-0067">ATP-binding</keyword>
<name>A0ABS6JXF1_9BACI</name>
<protein>
    <submittedName>
        <fullName evidence="6">ABC transporter ATP-binding protein</fullName>
    </submittedName>
</protein>
<dbReference type="NCBIfam" id="NF007739">
    <property type="entry name" value="PRK10419.1"/>
    <property type="match status" value="2"/>
</dbReference>
<reference evidence="6 7" key="1">
    <citation type="submission" date="2021-06" db="EMBL/GenBank/DDBJ databases">
        <title>Bacillus sp. RD4P76, an endophyte from a halophyte.</title>
        <authorList>
            <person name="Sun J.-Q."/>
        </authorList>
    </citation>
    <scope>NUCLEOTIDE SEQUENCE [LARGE SCALE GENOMIC DNA]</scope>
    <source>
        <strain evidence="6 7">JCM 17098</strain>
    </source>
</reference>
<evidence type="ECO:0000256" key="2">
    <source>
        <dbReference type="ARBA" id="ARBA00022448"/>
    </source>
</evidence>
<dbReference type="NCBIfam" id="NF008453">
    <property type="entry name" value="PRK11308.1"/>
    <property type="match status" value="2"/>
</dbReference>
<keyword evidence="2" id="KW-0813">Transport</keyword>
<dbReference type="Pfam" id="PF00005">
    <property type="entry name" value="ABC_tran"/>
    <property type="match status" value="2"/>
</dbReference>
<dbReference type="PROSITE" id="PS50893">
    <property type="entry name" value="ABC_TRANSPORTER_2"/>
    <property type="match status" value="2"/>
</dbReference>
<evidence type="ECO:0000256" key="4">
    <source>
        <dbReference type="ARBA" id="ARBA00022840"/>
    </source>
</evidence>
<sequence length="681" mass="75725">MEHLLDVKNLSTEFNIDGTHLKAVDDVSYHIDKGEIVSFVGESGCGKSVTHMSGLQLIPTPPGKITGGEVIYKGIDLLKLKPDGEEIRKIRGGEIGFIFQEPMTSLNPVLTIGEQIMESIILHLKVGRAEARRRTIDMLKKVGIPDAESRIDDYPHQFSGGMRQRLMIAMVLSVNPKIVIADEVTTALDVTTQAQILELLRDIVKSMDTSLILVTHNLGVVARYAERIYVMYAGTVVETGTTKEIFNNPRHPYTIGLMNAVPRLDDPKDKKLVPVEGLPPNLANKKDQCPFLPRCVFRTEECHSSPAPSLNEVREGHAAACYVDVSKVQNNNIVEDEVASSMIVGEQEKPIINEPALPEENLLEVNHLKMYFPVTKSIFKRKVGEVKAVDDVSFYLKQGETLGLVGESGCGKSTVARAILRLYNPSEGEINFQGQDISKMRKKVLRPLRRNISMIFQDPFSSLDPRQTAESVVGEPLIVHNLVNNRNEYTQRVDELFRMVGLDPALKNRVPHEFSGGQRQRIGIARALASEPSLIVCDEAISALDVSIQAQIINLLESLKEQLNLSYLFIAHDLSVVRHISDRVAVMYLGRIVETADWETLYDNPKHPYTKALLGAVPIPDPFIEEEREHVVLKGEVPSPLNRPTGCSFHNRCPIATPECKTIDPSLSEIEDGHEVACINI</sequence>
<comment type="caution">
    <text evidence="6">The sequence shown here is derived from an EMBL/GenBank/DDBJ whole genome shotgun (WGS) entry which is preliminary data.</text>
</comment>
<dbReference type="RefSeq" id="WP_088078077.1">
    <property type="nucleotide sequence ID" value="NZ_JAHQCR010000072.1"/>
</dbReference>
<evidence type="ECO:0000313" key="7">
    <source>
        <dbReference type="Proteomes" id="UP000790580"/>
    </source>
</evidence>
<dbReference type="InterPro" id="IPR050319">
    <property type="entry name" value="ABC_transp_ATP-bind"/>
</dbReference>
<dbReference type="InterPro" id="IPR027417">
    <property type="entry name" value="P-loop_NTPase"/>
</dbReference>
<proteinExistence type="inferred from homology"/>
<dbReference type="PANTHER" id="PTHR43776:SF7">
    <property type="entry name" value="D,D-DIPEPTIDE TRANSPORT ATP-BINDING PROTEIN DDPF-RELATED"/>
    <property type="match status" value="1"/>
</dbReference>
<comment type="similarity">
    <text evidence="1">Belongs to the ABC transporter superfamily.</text>
</comment>
<dbReference type="SUPFAM" id="SSF52540">
    <property type="entry name" value="P-loop containing nucleoside triphosphate hydrolases"/>
    <property type="match status" value="2"/>
</dbReference>
<dbReference type="Pfam" id="PF08352">
    <property type="entry name" value="oligo_HPY"/>
    <property type="match status" value="2"/>
</dbReference>
<dbReference type="PROSITE" id="PS00211">
    <property type="entry name" value="ABC_TRANSPORTER_1"/>
    <property type="match status" value="2"/>
</dbReference>
<organism evidence="6 7">
    <name type="scientific">Evansella alkalicola</name>
    <dbReference type="NCBI Taxonomy" id="745819"/>
    <lineage>
        <taxon>Bacteria</taxon>
        <taxon>Bacillati</taxon>
        <taxon>Bacillota</taxon>
        <taxon>Bacilli</taxon>
        <taxon>Bacillales</taxon>
        <taxon>Bacillaceae</taxon>
        <taxon>Evansella</taxon>
    </lineage>
</organism>
<evidence type="ECO:0000256" key="1">
    <source>
        <dbReference type="ARBA" id="ARBA00005417"/>
    </source>
</evidence>
<feature type="domain" description="ABC transporter" evidence="5">
    <location>
        <begin position="373"/>
        <end position="614"/>
    </location>
</feature>
<dbReference type="InterPro" id="IPR003593">
    <property type="entry name" value="AAA+_ATPase"/>
</dbReference>
<keyword evidence="3" id="KW-0547">Nucleotide-binding</keyword>
<keyword evidence="7" id="KW-1185">Reference proteome</keyword>
<dbReference type="Gene3D" id="3.40.50.300">
    <property type="entry name" value="P-loop containing nucleotide triphosphate hydrolases"/>
    <property type="match status" value="2"/>
</dbReference>
<feature type="domain" description="ABC transporter" evidence="5">
    <location>
        <begin position="5"/>
        <end position="258"/>
    </location>
</feature>
<accession>A0ABS6JXF1</accession>